<dbReference type="Proteomes" id="UP000824120">
    <property type="component" value="Chromosome 4"/>
</dbReference>
<evidence type="ECO:0000313" key="2">
    <source>
        <dbReference type="Proteomes" id="UP000824120"/>
    </source>
</evidence>
<keyword evidence="2" id="KW-1185">Reference proteome</keyword>
<evidence type="ECO:0000313" key="1">
    <source>
        <dbReference type="EMBL" id="KAG5610434.1"/>
    </source>
</evidence>
<sequence length="67" mass="8015">MSTKENDEGRGKKVLYLEFEGKHGHYLAKKEQKQLKERRNEDMRIAEPIRQVTKRSYPHLLFQCAEP</sequence>
<organism evidence="1 2">
    <name type="scientific">Solanum commersonii</name>
    <name type="common">Commerson's wild potato</name>
    <name type="synonym">Commerson's nightshade</name>
    <dbReference type="NCBI Taxonomy" id="4109"/>
    <lineage>
        <taxon>Eukaryota</taxon>
        <taxon>Viridiplantae</taxon>
        <taxon>Streptophyta</taxon>
        <taxon>Embryophyta</taxon>
        <taxon>Tracheophyta</taxon>
        <taxon>Spermatophyta</taxon>
        <taxon>Magnoliopsida</taxon>
        <taxon>eudicotyledons</taxon>
        <taxon>Gunneridae</taxon>
        <taxon>Pentapetalae</taxon>
        <taxon>asterids</taxon>
        <taxon>lamiids</taxon>
        <taxon>Solanales</taxon>
        <taxon>Solanaceae</taxon>
        <taxon>Solanoideae</taxon>
        <taxon>Solaneae</taxon>
        <taxon>Solanum</taxon>
    </lineage>
</organism>
<proteinExistence type="predicted"/>
<dbReference type="AlphaFoldDB" id="A0A9J5ZCQ5"/>
<comment type="caution">
    <text evidence="1">The sequence shown here is derived from an EMBL/GenBank/DDBJ whole genome shotgun (WGS) entry which is preliminary data.</text>
</comment>
<protein>
    <submittedName>
        <fullName evidence="1">Uncharacterized protein</fullName>
    </submittedName>
</protein>
<dbReference type="EMBL" id="JACXVP010000004">
    <property type="protein sequence ID" value="KAG5610434.1"/>
    <property type="molecule type" value="Genomic_DNA"/>
</dbReference>
<reference evidence="1 2" key="1">
    <citation type="submission" date="2020-09" db="EMBL/GenBank/DDBJ databases">
        <title>De no assembly of potato wild relative species, Solanum commersonii.</title>
        <authorList>
            <person name="Cho K."/>
        </authorList>
    </citation>
    <scope>NUCLEOTIDE SEQUENCE [LARGE SCALE GENOMIC DNA]</scope>
    <source>
        <strain evidence="1">LZ3.2</strain>
        <tissue evidence="1">Leaf</tissue>
    </source>
</reference>
<gene>
    <name evidence="1" type="ORF">H5410_021715</name>
</gene>
<accession>A0A9J5ZCQ5</accession>
<name>A0A9J5ZCQ5_SOLCO</name>